<sequence>MVNILPVLLLCLLHQVQGQTHNTTTTTNATTPAPEETFEYLVKFVFGLETEKIPGYLLDTIFNGSANTTTEDMIALYGLQNVNLSATVEVLERLRYDTSRIFSIDGLSVYLSQFRVGFKDFYNSVLMGNLGITGLPLRNFLVAFGVRTGDFSDAMTFGEPDPWEVFKRGTFNETTLEMALGAINRTRNELFEACRDHALDIVRSKSRREFLEILKSHNFDRVEAKNLWDIMELDVENVENVTAFKDLLDNIKLTLENSTFLGVLTGKRVAVNKDVYSSIKEELELSKMYAQSPYDNTTVEVTIDKPHYKDIVTFSLEEDNFTTFIEAATSDRNLDNCVFVTLENEAVVHRQVESAVKEEDGFEVEAGDLNITDLMPGSPLVCGNKVYGLAKEIDDDRVIFDGFGIDSGSMMAVLNPVLVLVCLMVYLQ</sequence>
<protein>
    <submittedName>
        <fullName evidence="3">Uncharacterized protein</fullName>
    </submittedName>
</protein>
<organism evidence="3 4">
    <name type="scientific">Phyllotreta striolata</name>
    <name type="common">Striped flea beetle</name>
    <name type="synonym">Crioceris striolata</name>
    <dbReference type="NCBI Taxonomy" id="444603"/>
    <lineage>
        <taxon>Eukaryota</taxon>
        <taxon>Metazoa</taxon>
        <taxon>Ecdysozoa</taxon>
        <taxon>Arthropoda</taxon>
        <taxon>Hexapoda</taxon>
        <taxon>Insecta</taxon>
        <taxon>Pterygota</taxon>
        <taxon>Neoptera</taxon>
        <taxon>Endopterygota</taxon>
        <taxon>Coleoptera</taxon>
        <taxon>Polyphaga</taxon>
        <taxon>Cucujiformia</taxon>
        <taxon>Chrysomeloidea</taxon>
        <taxon>Chrysomelidae</taxon>
        <taxon>Galerucinae</taxon>
        <taxon>Alticini</taxon>
        <taxon>Phyllotreta</taxon>
    </lineage>
</organism>
<keyword evidence="2" id="KW-0732">Signal</keyword>
<feature type="signal peptide" evidence="2">
    <location>
        <begin position="1"/>
        <end position="18"/>
    </location>
</feature>
<evidence type="ECO:0000313" key="4">
    <source>
        <dbReference type="Proteomes" id="UP001153712"/>
    </source>
</evidence>
<reference evidence="3" key="1">
    <citation type="submission" date="2022-01" db="EMBL/GenBank/DDBJ databases">
        <authorList>
            <person name="King R."/>
        </authorList>
    </citation>
    <scope>NUCLEOTIDE SEQUENCE</scope>
</reference>
<gene>
    <name evidence="3" type="ORF">PHYEVI_LOCUS3824</name>
</gene>
<evidence type="ECO:0000313" key="3">
    <source>
        <dbReference type="EMBL" id="CAG9857419.1"/>
    </source>
</evidence>
<proteinExistence type="predicted"/>
<keyword evidence="4" id="KW-1185">Reference proteome</keyword>
<keyword evidence="1" id="KW-0812">Transmembrane</keyword>
<evidence type="ECO:0000256" key="2">
    <source>
        <dbReference type="SAM" id="SignalP"/>
    </source>
</evidence>
<keyword evidence="1" id="KW-1133">Transmembrane helix</keyword>
<feature type="transmembrane region" description="Helical" evidence="1">
    <location>
        <begin position="408"/>
        <end position="427"/>
    </location>
</feature>
<feature type="chain" id="PRO_5040331754" evidence="2">
    <location>
        <begin position="19"/>
        <end position="428"/>
    </location>
</feature>
<dbReference type="Proteomes" id="UP001153712">
    <property type="component" value="Chromosome 14"/>
</dbReference>
<dbReference type="OrthoDB" id="6718688at2759"/>
<name>A0A9N9XPV9_PHYSR</name>
<keyword evidence="1" id="KW-0472">Membrane</keyword>
<dbReference type="AlphaFoldDB" id="A0A9N9XPV9"/>
<evidence type="ECO:0000256" key="1">
    <source>
        <dbReference type="SAM" id="Phobius"/>
    </source>
</evidence>
<dbReference type="EMBL" id="OU900107">
    <property type="protein sequence ID" value="CAG9857419.1"/>
    <property type="molecule type" value="Genomic_DNA"/>
</dbReference>
<accession>A0A9N9XPV9</accession>